<dbReference type="AlphaFoldDB" id="A0A9P5U1M8"/>
<dbReference type="Pfam" id="PF08240">
    <property type="entry name" value="ADH_N"/>
    <property type="match status" value="1"/>
</dbReference>
<evidence type="ECO:0000256" key="4">
    <source>
        <dbReference type="ARBA" id="ARBA00023002"/>
    </source>
</evidence>
<accession>A0A9P5U1M8</accession>
<organism evidence="7 8">
    <name type="scientific">Rhodocollybia butyracea</name>
    <dbReference type="NCBI Taxonomy" id="206335"/>
    <lineage>
        <taxon>Eukaryota</taxon>
        <taxon>Fungi</taxon>
        <taxon>Dikarya</taxon>
        <taxon>Basidiomycota</taxon>
        <taxon>Agaricomycotina</taxon>
        <taxon>Agaricomycetes</taxon>
        <taxon>Agaricomycetidae</taxon>
        <taxon>Agaricales</taxon>
        <taxon>Marasmiineae</taxon>
        <taxon>Omphalotaceae</taxon>
        <taxon>Rhodocollybia</taxon>
    </lineage>
</organism>
<dbReference type="InterPro" id="IPR020843">
    <property type="entry name" value="ER"/>
</dbReference>
<keyword evidence="2 5" id="KW-0479">Metal-binding</keyword>
<dbReference type="CDD" id="cd05283">
    <property type="entry name" value="CAD1"/>
    <property type="match status" value="1"/>
</dbReference>
<dbReference type="InterPro" id="IPR047109">
    <property type="entry name" value="CAD-like"/>
</dbReference>
<dbReference type="InterPro" id="IPR002328">
    <property type="entry name" value="ADH_Zn_CS"/>
</dbReference>
<sequence length="334" mass="35949">MGFESIQLRGSPSGKIVQKAFVHPGLDADEIAIKITHSGLCYTDVHYSTTDMVLGHEGVGIVQSIGSSVSSVKPGDRVGWGYSNKTCQRCDPCLRGEDNFCADKQFFGEADFDVGSLETITVRKEQWLFKVPEGMSSEDAAPLMCGGSTVWTPLINHVKPYHRVGIVGIGGLGHLAIQFASKMGADVVVFSASESKRAEALQLGANEFYATKGVADYTTLGITKPIDRLIISSSAKVDLSLFYPFLSKQAMVIPLSVGGGDLTVPYGPTVLNGMQVSGSIIASRFMQIKALDFAARNGIHVVVEKFPMTLEGANAALEKLKEGKMRYRAVLFKD</sequence>
<dbReference type="InterPro" id="IPR013149">
    <property type="entry name" value="ADH-like_C"/>
</dbReference>
<protein>
    <submittedName>
        <fullName evidence="7">NADP-dependent alcohol dehydrogenase</fullName>
    </submittedName>
</protein>
<dbReference type="InterPro" id="IPR036291">
    <property type="entry name" value="NAD(P)-bd_dom_sf"/>
</dbReference>
<dbReference type="InterPro" id="IPR029752">
    <property type="entry name" value="D-isomer_DH_CS1"/>
</dbReference>
<evidence type="ECO:0000256" key="5">
    <source>
        <dbReference type="RuleBase" id="RU361277"/>
    </source>
</evidence>
<dbReference type="GO" id="GO:0016616">
    <property type="term" value="F:oxidoreductase activity, acting on the CH-OH group of donors, NAD or NADP as acceptor"/>
    <property type="evidence" value="ECO:0007669"/>
    <property type="project" value="InterPro"/>
</dbReference>
<dbReference type="EMBL" id="JADNRY010000166">
    <property type="protein sequence ID" value="KAF9062627.1"/>
    <property type="molecule type" value="Genomic_DNA"/>
</dbReference>
<reference evidence="7" key="1">
    <citation type="submission" date="2020-11" db="EMBL/GenBank/DDBJ databases">
        <authorList>
            <consortium name="DOE Joint Genome Institute"/>
            <person name="Ahrendt S."/>
            <person name="Riley R."/>
            <person name="Andreopoulos W."/>
            <person name="Labutti K."/>
            <person name="Pangilinan J."/>
            <person name="Ruiz-Duenas F.J."/>
            <person name="Barrasa J.M."/>
            <person name="Sanchez-Garcia M."/>
            <person name="Camarero S."/>
            <person name="Miyauchi S."/>
            <person name="Serrano A."/>
            <person name="Linde D."/>
            <person name="Babiker R."/>
            <person name="Drula E."/>
            <person name="Ayuso-Fernandez I."/>
            <person name="Pacheco R."/>
            <person name="Padilla G."/>
            <person name="Ferreira P."/>
            <person name="Barriuso J."/>
            <person name="Kellner H."/>
            <person name="Castanera R."/>
            <person name="Alfaro M."/>
            <person name="Ramirez L."/>
            <person name="Pisabarro A.G."/>
            <person name="Kuo A."/>
            <person name="Tritt A."/>
            <person name="Lipzen A."/>
            <person name="He G."/>
            <person name="Yan M."/>
            <person name="Ng V."/>
            <person name="Cullen D."/>
            <person name="Martin F."/>
            <person name="Rosso M.-N."/>
            <person name="Henrissat B."/>
            <person name="Hibbett D."/>
            <person name="Martinez A.T."/>
            <person name="Grigoriev I.V."/>
        </authorList>
    </citation>
    <scope>NUCLEOTIDE SEQUENCE</scope>
    <source>
        <strain evidence="7">AH 40177</strain>
    </source>
</reference>
<dbReference type="SUPFAM" id="SSF51735">
    <property type="entry name" value="NAD(P)-binding Rossmann-fold domains"/>
    <property type="match status" value="1"/>
</dbReference>
<evidence type="ECO:0000313" key="8">
    <source>
        <dbReference type="Proteomes" id="UP000772434"/>
    </source>
</evidence>
<dbReference type="GO" id="GO:0008270">
    <property type="term" value="F:zinc ion binding"/>
    <property type="evidence" value="ECO:0007669"/>
    <property type="project" value="InterPro"/>
</dbReference>
<evidence type="ECO:0000256" key="3">
    <source>
        <dbReference type="ARBA" id="ARBA00022833"/>
    </source>
</evidence>
<dbReference type="SUPFAM" id="SSF50129">
    <property type="entry name" value="GroES-like"/>
    <property type="match status" value="1"/>
</dbReference>
<dbReference type="FunFam" id="3.40.50.720:FF:000022">
    <property type="entry name" value="Cinnamyl alcohol dehydrogenase"/>
    <property type="match status" value="1"/>
</dbReference>
<evidence type="ECO:0000256" key="2">
    <source>
        <dbReference type="ARBA" id="ARBA00022723"/>
    </source>
</evidence>
<dbReference type="InterPro" id="IPR011032">
    <property type="entry name" value="GroES-like_sf"/>
</dbReference>
<dbReference type="SMART" id="SM00829">
    <property type="entry name" value="PKS_ER"/>
    <property type="match status" value="1"/>
</dbReference>
<comment type="cofactor">
    <cofactor evidence="1 5">
        <name>Zn(2+)</name>
        <dbReference type="ChEBI" id="CHEBI:29105"/>
    </cofactor>
</comment>
<evidence type="ECO:0000256" key="1">
    <source>
        <dbReference type="ARBA" id="ARBA00001947"/>
    </source>
</evidence>
<gene>
    <name evidence="7" type="ORF">BDP27DRAFT_1336301</name>
</gene>
<dbReference type="Gene3D" id="3.90.180.10">
    <property type="entry name" value="Medium-chain alcohol dehydrogenases, catalytic domain"/>
    <property type="match status" value="1"/>
</dbReference>
<name>A0A9P5U1M8_9AGAR</name>
<feature type="domain" description="Enoyl reductase (ER)" evidence="6">
    <location>
        <begin position="2"/>
        <end position="331"/>
    </location>
</feature>
<dbReference type="Pfam" id="PF00107">
    <property type="entry name" value="ADH_zinc_N"/>
    <property type="match status" value="1"/>
</dbReference>
<comment type="similarity">
    <text evidence="5">Belongs to the zinc-containing alcohol dehydrogenase family.</text>
</comment>
<dbReference type="Proteomes" id="UP000772434">
    <property type="component" value="Unassembled WGS sequence"/>
</dbReference>
<keyword evidence="3 5" id="KW-0862">Zinc</keyword>
<proteinExistence type="inferred from homology"/>
<dbReference type="InterPro" id="IPR013154">
    <property type="entry name" value="ADH-like_N"/>
</dbReference>
<evidence type="ECO:0000259" key="6">
    <source>
        <dbReference type="SMART" id="SM00829"/>
    </source>
</evidence>
<dbReference type="Gene3D" id="3.40.50.720">
    <property type="entry name" value="NAD(P)-binding Rossmann-like Domain"/>
    <property type="match status" value="1"/>
</dbReference>
<evidence type="ECO:0000313" key="7">
    <source>
        <dbReference type="EMBL" id="KAF9062627.1"/>
    </source>
</evidence>
<comment type="caution">
    <text evidence="7">The sequence shown here is derived from an EMBL/GenBank/DDBJ whole genome shotgun (WGS) entry which is preliminary data.</text>
</comment>
<keyword evidence="4" id="KW-0560">Oxidoreductase</keyword>
<dbReference type="OrthoDB" id="1879366at2759"/>
<dbReference type="PROSITE" id="PS00065">
    <property type="entry name" value="D_2_HYDROXYACID_DH_1"/>
    <property type="match status" value="1"/>
</dbReference>
<dbReference type="PROSITE" id="PS00059">
    <property type="entry name" value="ADH_ZINC"/>
    <property type="match status" value="1"/>
</dbReference>
<dbReference type="PANTHER" id="PTHR42683">
    <property type="entry name" value="ALDEHYDE REDUCTASE"/>
    <property type="match status" value="1"/>
</dbReference>
<keyword evidence="8" id="KW-1185">Reference proteome</keyword>